<organism evidence="1 2">
    <name type="scientific">Ambrosiozyma monospora</name>
    <name type="common">Yeast</name>
    <name type="synonym">Endomycopsis monosporus</name>
    <dbReference type="NCBI Taxonomy" id="43982"/>
    <lineage>
        <taxon>Eukaryota</taxon>
        <taxon>Fungi</taxon>
        <taxon>Dikarya</taxon>
        <taxon>Ascomycota</taxon>
        <taxon>Saccharomycotina</taxon>
        <taxon>Pichiomycetes</taxon>
        <taxon>Pichiales</taxon>
        <taxon>Pichiaceae</taxon>
        <taxon>Ambrosiozyma</taxon>
    </lineage>
</organism>
<evidence type="ECO:0000313" key="1">
    <source>
        <dbReference type="EMBL" id="GME78039.1"/>
    </source>
</evidence>
<name>A0ACB5T028_AMBMO</name>
<accession>A0ACB5T028</accession>
<evidence type="ECO:0000313" key="2">
    <source>
        <dbReference type="Proteomes" id="UP001165064"/>
    </source>
</evidence>
<comment type="caution">
    <text evidence="1">The sequence shown here is derived from an EMBL/GenBank/DDBJ whole genome shotgun (WGS) entry which is preliminary data.</text>
</comment>
<protein>
    <submittedName>
        <fullName evidence="1">Unnamed protein product</fullName>
    </submittedName>
</protein>
<reference evidence="1" key="1">
    <citation type="submission" date="2023-04" db="EMBL/GenBank/DDBJ databases">
        <title>Ambrosiozyma monospora NBRC 10751.</title>
        <authorList>
            <person name="Ichikawa N."/>
            <person name="Sato H."/>
            <person name="Tonouchi N."/>
        </authorList>
    </citation>
    <scope>NUCLEOTIDE SEQUENCE</scope>
    <source>
        <strain evidence="1">NBRC 10751</strain>
    </source>
</reference>
<gene>
    <name evidence="1" type="ORF">Amon02_000327500</name>
</gene>
<sequence>MHTIRDSTSICSIIQILLSCPPSFLFKVQNLKLQKISNTTNTSGLSLPELKVQFPSHAQYFVYIRGAQTPVRHALLIFKAYKDYYDNTDVDSKLFFPYTNYLRSEIRGPEQLYYAMWRLLWACRNNLKDFGELY</sequence>
<dbReference type="Proteomes" id="UP001165064">
    <property type="component" value="Unassembled WGS sequence"/>
</dbReference>
<dbReference type="EMBL" id="BSXS01002040">
    <property type="protein sequence ID" value="GME78039.1"/>
    <property type="molecule type" value="Genomic_DNA"/>
</dbReference>
<proteinExistence type="predicted"/>
<keyword evidence="2" id="KW-1185">Reference proteome</keyword>